<evidence type="ECO:0000313" key="3">
    <source>
        <dbReference type="Proteomes" id="UP000701341"/>
    </source>
</evidence>
<dbReference type="AlphaFoldDB" id="A0A9P5GIG5"/>
<sequence>MAEVGLISSEQQLDVALTRDKKLLIVVMNMRIWNAEFVRAAKKGSSRYPAGCLKNTVDKRDVLRWLDRETVERAFDSIQPQRMPAAPGSTTQTQKKEQRTDTIITQSARAVDDEVAKANLQIKRIELNDSIEGRTKSSRCRDGRDEVDGSPAGQPQYSTERSGCTTAGSSCEVEGERRWKPG</sequence>
<accession>A0A9P5GIG5</accession>
<evidence type="ECO:0000256" key="1">
    <source>
        <dbReference type="SAM" id="MobiDB-lite"/>
    </source>
</evidence>
<dbReference type="Proteomes" id="UP000701341">
    <property type="component" value="Unassembled WGS sequence"/>
</dbReference>
<dbReference type="OrthoDB" id="4526781at2759"/>
<dbReference type="EMBL" id="JAAOZQ010000055">
    <property type="protein sequence ID" value="KAF7522180.1"/>
    <property type="molecule type" value="Genomic_DNA"/>
</dbReference>
<feature type="compositionally biased region" description="Basic and acidic residues" evidence="1">
    <location>
        <begin position="133"/>
        <end position="147"/>
    </location>
</feature>
<comment type="caution">
    <text evidence="2">The sequence shown here is derived from an EMBL/GenBank/DDBJ whole genome shotgun (WGS) entry which is preliminary data.</text>
</comment>
<gene>
    <name evidence="2" type="ORF">PCG10_007644</name>
</gene>
<reference evidence="2" key="1">
    <citation type="submission" date="2020-02" db="EMBL/GenBank/DDBJ databases">
        <authorList>
            <person name="Lichtner F.J."/>
        </authorList>
    </citation>
    <scope>NUCLEOTIDE SEQUENCE</scope>
    <source>
        <strain evidence="2">G10</strain>
    </source>
</reference>
<feature type="compositionally biased region" description="Polar residues" evidence="1">
    <location>
        <begin position="153"/>
        <end position="169"/>
    </location>
</feature>
<protein>
    <submittedName>
        <fullName evidence="2">Uncharacterized protein</fullName>
    </submittedName>
</protein>
<feature type="region of interest" description="Disordered" evidence="1">
    <location>
        <begin position="133"/>
        <end position="182"/>
    </location>
</feature>
<feature type="region of interest" description="Disordered" evidence="1">
    <location>
        <begin position="78"/>
        <end position="100"/>
    </location>
</feature>
<organism evidence="2 3">
    <name type="scientific">Penicillium crustosum</name>
    <name type="common">Blue mold fungus</name>
    <dbReference type="NCBI Taxonomy" id="36656"/>
    <lineage>
        <taxon>Eukaryota</taxon>
        <taxon>Fungi</taxon>
        <taxon>Dikarya</taxon>
        <taxon>Ascomycota</taxon>
        <taxon>Pezizomycotina</taxon>
        <taxon>Eurotiomycetes</taxon>
        <taxon>Eurotiomycetidae</taxon>
        <taxon>Eurotiales</taxon>
        <taxon>Aspergillaceae</taxon>
        <taxon>Penicillium</taxon>
    </lineage>
</organism>
<proteinExistence type="predicted"/>
<keyword evidence="3" id="KW-1185">Reference proteome</keyword>
<evidence type="ECO:0000313" key="2">
    <source>
        <dbReference type="EMBL" id="KAF7522180.1"/>
    </source>
</evidence>
<name>A0A9P5GIG5_PENCR</name>